<reference evidence="1" key="1">
    <citation type="submission" date="2007-10" db="EMBL/GenBank/DDBJ databases">
        <authorList>
            <person name="Fulton L."/>
            <person name="Clifton S."/>
            <person name="Fulton B."/>
            <person name="Xu J."/>
            <person name="Minx P."/>
            <person name="Pepin K.H."/>
            <person name="Johnson M."/>
            <person name="Thiruvilangam P."/>
            <person name="Bhonagiri V."/>
            <person name="Nash W.E."/>
            <person name="Mardis E.R."/>
            <person name="Wilson R.K."/>
        </authorList>
    </citation>
    <scope>NUCLEOTIDE SEQUENCE [LARGE SCALE GENOMIC DNA]</scope>
    <source>
        <strain evidence="1">DSM 17216</strain>
    </source>
</reference>
<dbReference type="Proteomes" id="UP000005819">
    <property type="component" value="Unassembled WGS sequence"/>
</dbReference>
<sequence>MSDLKRADEAIRMTVGAGDGAVGFFCAYSDMVPVSDLIR</sequence>
<protein>
    <submittedName>
        <fullName evidence="1">Uncharacterized protein</fullName>
    </submittedName>
</protein>
<gene>
    <name evidence="1" type="ORF">ALIPUT_01571</name>
</gene>
<comment type="caution">
    <text evidence="1">The sequence shown here is derived from an EMBL/GenBank/DDBJ whole genome shotgun (WGS) entry which is preliminary data.</text>
</comment>
<name>B0MWN1_9BACT</name>
<dbReference type="EMBL" id="ABFK02000019">
    <property type="protein sequence ID" value="EDS03359.1"/>
    <property type="molecule type" value="Genomic_DNA"/>
</dbReference>
<dbReference type="HOGENOM" id="CLU_3303653_0_0_10"/>
<organism evidence="1 2">
    <name type="scientific">Alistipes putredinis DSM 17216</name>
    <dbReference type="NCBI Taxonomy" id="445970"/>
    <lineage>
        <taxon>Bacteria</taxon>
        <taxon>Pseudomonadati</taxon>
        <taxon>Bacteroidota</taxon>
        <taxon>Bacteroidia</taxon>
        <taxon>Bacteroidales</taxon>
        <taxon>Rikenellaceae</taxon>
        <taxon>Alistipes</taxon>
    </lineage>
</organism>
<evidence type="ECO:0000313" key="1">
    <source>
        <dbReference type="EMBL" id="EDS03359.1"/>
    </source>
</evidence>
<accession>B0MWN1</accession>
<keyword evidence="2" id="KW-1185">Reference proteome</keyword>
<evidence type="ECO:0000313" key="2">
    <source>
        <dbReference type="Proteomes" id="UP000005819"/>
    </source>
</evidence>
<proteinExistence type="predicted"/>
<reference evidence="1" key="2">
    <citation type="submission" date="2013-09" db="EMBL/GenBank/DDBJ databases">
        <title>Draft genome sequence of Alistipes putredinis (DSM 17216).</title>
        <authorList>
            <person name="Sudarsanam P."/>
            <person name="Ley R."/>
            <person name="Guruge J."/>
            <person name="Turnbaugh P.J."/>
            <person name="Mahowald M."/>
            <person name="Liep D."/>
            <person name="Gordon J."/>
        </authorList>
    </citation>
    <scope>NUCLEOTIDE SEQUENCE</scope>
    <source>
        <strain evidence="1">DSM 17216</strain>
    </source>
</reference>
<dbReference type="AlphaFoldDB" id="B0MWN1"/>